<feature type="coiled-coil region" evidence="1">
    <location>
        <begin position="133"/>
        <end position="164"/>
    </location>
</feature>
<dbReference type="InterPro" id="IPR032675">
    <property type="entry name" value="LRR_dom_sf"/>
</dbReference>
<dbReference type="PROSITE" id="PS51450">
    <property type="entry name" value="LRR"/>
    <property type="match status" value="1"/>
</dbReference>
<comment type="caution">
    <text evidence="2">The sequence shown here is derived from an EMBL/GenBank/DDBJ whole genome shotgun (WGS) entry which is preliminary data.</text>
</comment>
<organism evidence="2 3">
    <name type="scientific">Racocetra fulgida</name>
    <dbReference type="NCBI Taxonomy" id="60492"/>
    <lineage>
        <taxon>Eukaryota</taxon>
        <taxon>Fungi</taxon>
        <taxon>Fungi incertae sedis</taxon>
        <taxon>Mucoromycota</taxon>
        <taxon>Glomeromycotina</taxon>
        <taxon>Glomeromycetes</taxon>
        <taxon>Diversisporales</taxon>
        <taxon>Gigasporaceae</taxon>
        <taxon>Racocetra</taxon>
    </lineage>
</organism>
<sequence length="236" mass="27199">MEGTGGFEPTWIAPNGFQDRRFQEITNLDIGQEKLEGDLDLSDFVNLKELDCSKNQITSLILPNKLTSLCCLENKLFTLDISKCLQLSVFVCDPSIKPFQLVVKKVRAEERKKISNIYQQLNTQQPNLEKIKKELLTIQIEDKKNELESLKNTLKSKLDENSTEWLDTFLEAQVALEQNVITFVRNQFNKARGKLKEKLSEEEASSLYQLQAELIDLKKELEKQESGEMEVKIEVK</sequence>
<accession>A0A9N8VHK8</accession>
<protein>
    <submittedName>
        <fullName evidence="2">7892_t:CDS:1</fullName>
    </submittedName>
</protein>
<evidence type="ECO:0000313" key="3">
    <source>
        <dbReference type="Proteomes" id="UP000789396"/>
    </source>
</evidence>
<keyword evidence="3" id="KW-1185">Reference proteome</keyword>
<dbReference type="SUPFAM" id="SSF52058">
    <property type="entry name" value="L domain-like"/>
    <property type="match status" value="1"/>
</dbReference>
<dbReference type="Gene3D" id="3.80.10.10">
    <property type="entry name" value="Ribonuclease Inhibitor"/>
    <property type="match status" value="1"/>
</dbReference>
<dbReference type="InterPro" id="IPR001611">
    <property type="entry name" value="Leu-rich_rpt"/>
</dbReference>
<name>A0A9N8VHK8_9GLOM</name>
<evidence type="ECO:0000313" key="2">
    <source>
        <dbReference type="EMBL" id="CAG8448597.1"/>
    </source>
</evidence>
<dbReference type="EMBL" id="CAJVPZ010000006">
    <property type="protein sequence ID" value="CAG8448597.1"/>
    <property type="molecule type" value="Genomic_DNA"/>
</dbReference>
<reference evidence="2" key="1">
    <citation type="submission" date="2021-06" db="EMBL/GenBank/DDBJ databases">
        <authorList>
            <person name="Kallberg Y."/>
            <person name="Tangrot J."/>
            <person name="Rosling A."/>
        </authorList>
    </citation>
    <scope>NUCLEOTIDE SEQUENCE</scope>
    <source>
        <strain evidence="2">IN212</strain>
    </source>
</reference>
<dbReference type="AlphaFoldDB" id="A0A9N8VHK8"/>
<evidence type="ECO:0000256" key="1">
    <source>
        <dbReference type="SAM" id="Coils"/>
    </source>
</evidence>
<dbReference type="Proteomes" id="UP000789396">
    <property type="component" value="Unassembled WGS sequence"/>
</dbReference>
<keyword evidence="1" id="KW-0175">Coiled coil</keyword>
<proteinExistence type="predicted"/>
<gene>
    <name evidence="2" type="ORF">RFULGI_LOCUS102</name>
</gene>